<evidence type="ECO:0000313" key="2">
    <source>
        <dbReference type="Proteomes" id="UP001165960"/>
    </source>
</evidence>
<comment type="caution">
    <text evidence="1">The sequence shown here is derived from an EMBL/GenBank/DDBJ whole genome shotgun (WGS) entry which is preliminary data.</text>
</comment>
<dbReference type="EMBL" id="QTSX02007114">
    <property type="protein sequence ID" value="KAJ9051340.1"/>
    <property type="molecule type" value="Genomic_DNA"/>
</dbReference>
<keyword evidence="2" id="KW-1185">Reference proteome</keyword>
<proteinExistence type="predicted"/>
<name>A0ACC2RMY1_9FUNG</name>
<reference evidence="1" key="1">
    <citation type="submission" date="2022-04" db="EMBL/GenBank/DDBJ databases">
        <title>Genome of the entomopathogenic fungus Entomophthora muscae.</title>
        <authorList>
            <person name="Elya C."/>
            <person name="Lovett B.R."/>
            <person name="Lee E."/>
            <person name="Macias A.M."/>
            <person name="Hajek A.E."/>
            <person name="De Bivort B.L."/>
            <person name="Kasson M.T."/>
            <person name="De Fine Licht H.H."/>
            <person name="Stajich J.E."/>
        </authorList>
    </citation>
    <scope>NUCLEOTIDE SEQUENCE</scope>
    <source>
        <strain evidence="1">Berkeley</strain>
    </source>
</reference>
<organism evidence="1 2">
    <name type="scientific">Entomophthora muscae</name>
    <dbReference type="NCBI Taxonomy" id="34485"/>
    <lineage>
        <taxon>Eukaryota</taxon>
        <taxon>Fungi</taxon>
        <taxon>Fungi incertae sedis</taxon>
        <taxon>Zoopagomycota</taxon>
        <taxon>Entomophthoromycotina</taxon>
        <taxon>Entomophthoromycetes</taxon>
        <taxon>Entomophthorales</taxon>
        <taxon>Entomophthoraceae</taxon>
        <taxon>Entomophthora</taxon>
    </lineage>
</organism>
<gene>
    <name evidence="1" type="ORF">DSO57_1005342</name>
</gene>
<dbReference type="Proteomes" id="UP001165960">
    <property type="component" value="Unassembled WGS sequence"/>
</dbReference>
<protein>
    <submittedName>
        <fullName evidence="1">Uncharacterized protein</fullName>
    </submittedName>
</protein>
<evidence type="ECO:0000313" key="1">
    <source>
        <dbReference type="EMBL" id="KAJ9051340.1"/>
    </source>
</evidence>
<sequence length="161" mass="18185">MLGNSSRRQSNCIKLGKVHEAYFGCLEIMREGYFWGKANPVSKPVTCPNNATCRVVQDLPYAASWKSTFTFHQMLVMTSSPISPEFLADHTEALSSNVSLYFSGPGKAHMIFMPLLWKVKGRLSYVSNKKGNTSFKDHFITIKVHVVDSQRFLFGRLSLSR</sequence>
<accession>A0ACC2RMY1</accession>